<dbReference type="RefSeq" id="XP_065330460.1">
    <property type="nucleotide sequence ID" value="XM_065474388.1"/>
</dbReference>
<accession>A0AAX4JE96</accession>
<dbReference type="EC" id="5.2.1.8" evidence="4"/>
<sequence length="181" mass="20609">MFVLSFLTVLHCASFNQDIIKAKLFINVLSTPLLIDLFYKDCPKTVENFVGLSTGELSYKKSIFHRLIKDFVIQGGDIQYGNGTGSMSIYNNKPFPDENFKYEHKFGSLSMANSGPNSNGSQFFICFKDLEFLNGKHVVFGQVTNTEVLKELNDIETDKNDKPKKDIILEKVEFIQEDKEL</sequence>
<dbReference type="SUPFAM" id="SSF50891">
    <property type="entry name" value="Cyclophilin-like"/>
    <property type="match status" value="1"/>
</dbReference>
<evidence type="ECO:0000256" key="4">
    <source>
        <dbReference type="RuleBase" id="RU363019"/>
    </source>
</evidence>
<dbReference type="GO" id="GO:0003755">
    <property type="term" value="F:peptidyl-prolyl cis-trans isomerase activity"/>
    <property type="evidence" value="ECO:0007669"/>
    <property type="project" value="UniProtKB-UniRule"/>
</dbReference>
<evidence type="ECO:0000313" key="7">
    <source>
        <dbReference type="EMBL" id="WUR04315.1"/>
    </source>
</evidence>
<proteinExistence type="inferred from homology"/>
<dbReference type="GO" id="GO:0005737">
    <property type="term" value="C:cytoplasm"/>
    <property type="evidence" value="ECO:0007669"/>
    <property type="project" value="TreeGrafter"/>
</dbReference>
<evidence type="ECO:0000256" key="3">
    <source>
        <dbReference type="ARBA" id="ARBA00023235"/>
    </source>
</evidence>
<dbReference type="InterPro" id="IPR020892">
    <property type="entry name" value="Cyclophilin-type_PPIase_CS"/>
</dbReference>
<dbReference type="GeneID" id="90542148"/>
<comment type="function">
    <text evidence="4">PPIases accelerate the folding of proteins. It catalyzes the cis-trans isomerization of proline imidic peptide bonds in oligopeptides.</text>
</comment>
<protein>
    <recommendedName>
        <fullName evidence="4">Peptidyl-prolyl cis-trans isomerase</fullName>
        <shortName evidence="4">PPIase</shortName>
        <ecNumber evidence="4">5.2.1.8</ecNumber>
    </recommendedName>
</protein>
<dbReference type="Pfam" id="PF00160">
    <property type="entry name" value="Pro_isomerase"/>
    <property type="match status" value="1"/>
</dbReference>
<comment type="similarity">
    <text evidence="4">Belongs to the cyclophilin-type PPIase family.</text>
</comment>
<evidence type="ECO:0000259" key="6">
    <source>
        <dbReference type="PROSITE" id="PS50072"/>
    </source>
</evidence>
<dbReference type="AlphaFoldDB" id="A0AAX4JE96"/>
<dbReference type="PANTHER" id="PTHR11071:SF561">
    <property type="entry name" value="PEPTIDYL-PROLYL CIS-TRANS ISOMERASE D-RELATED"/>
    <property type="match status" value="1"/>
</dbReference>
<dbReference type="InterPro" id="IPR029000">
    <property type="entry name" value="Cyclophilin-like_dom_sf"/>
</dbReference>
<evidence type="ECO:0000256" key="2">
    <source>
        <dbReference type="ARBA" id="ARBA00023110"/>
    </source>
</evidence>
<dbReference type="Proteomes" id="UP001334084">
    <property type="component" value="Chromosome 8"/>
</dbReference>
<dbReference type="GO" id="GO:0006457">
    <property type="term" value="P:protein folding"/>
    <property type="evidence" value="ECO:0007669"/>
    <property type="project" value="InterPro"/>
</dbReference>
<gene>
    <name evidence="7" type="ORF">VNE69_08072</name>
</gene>
<reference evidence="7" key="1">
    <citation type="journal article" date="2024" name="BMC Genomics">
        <title>Functional annotation of a divergent genome using sequence and structure-based similarity.</title>
        <authorList>
            <person name="Svedberg D."/>
            <person name="Winiger R.R."/>
            <person name="Berg A."/>
            <person name="Sharma H."/>
            <person name="Tellgren-Roth C."/>
            <person name="Debrunner-Vossbrinck B.A."/>
            <person name="Vossbrinck C.R."/>
            <person name="Barandun J."/>
        </authorList>
    </citation>
    <scope>NUCLEOTIDE SEQUENCE</scope>
    <source>
        <strain evidence="7">Illinois isolate</strain>
    </source>
</reference>
<evidence type="ECO:0000313" key="8">
    <source>
        <dbReference type="Proteomes" id="UP001334084"/>
    </source>
</evidence>
<evidence type="ECO:0000256" key="5">
    <source>
        <dbReference type="SAM" id="SignalP"/>
    </source>
</evidence>
<name>A0AAX4JE96_9MICR</name>
<dbReference type="FunFam" id="2.40.100.10:FF:000025">
    <property type="entry name" value="Peptidyl-prolyl cis-trans isomerase CYP19-2"/>
    <property type="match status" value="1"/>
</dbReference>
<dbReference type="KEGG" id="vnx:VNE69_08072"/>
<dbReference type="EMBL" id="CP142733">
    <property type="protein sequence ID" value="WUR04315.1"/>
    <property type="molecule type" value="Genomic_DNA"/>
</dbReference>
<dbReference type="Gene3D" id="2.40.100.10">
    <property type="entry name" value="Cyclophilin-like"/>
    <property type="match status" value="1"/>
</dbReference>
<organism evidence="7 8">
    <name type="scientific">Vairimorpha necatrix</name>
    <dbReference type="NCBI Taxonomy" id="6039"/>
    <lineage>
        <taxon>Eukaryota</taxon>
        <taxon>Fungi</taxon>
        <taxon>Fungi incertae sedis</taxon>
        <taxon>Microsporidia</taxon>
        <taxon>Nosematidae</taxon>
        <taxon>Vairimorpha</taxon>
    </lineage>
</organism>
<dbReference type="InterPro" id="IPR024936">
    <property type="entry name" value="Cyclophilin-type_PPIase"/>
</dbReference>
<comment type="catalytic activity">
    <reaction evidence="1 4">
        <text>[protein]-peptidylproline (omega=180) = [protein]-peptidylproline (omega=0)</text>
        <dbReference type="Rhea" id="RHEA:16237"/>
        <dbReference type="Rhea" id="RHEA-COMP:10747"/>
        <dbReference type="Rhea" id="RHEA-COMP:10748"/>
        <dbReference type="ChEBI" id="CHEBI:83833"/>
        <dbReference type="ChEBI" id="CHEBI:83834"/>
        <dbReference type="EC" id="5.2.1.8"/>
    </reaction>
</comment>
<keyword evidence="3 4" id="KW-0413">Isomerase</keyword>
<dbReference type="PROSITE" id="PS50072">
    <property type="entry name" value="CSA_PPIASE_2"/>
    <property type="match status" value="1"/>
</dbReference>
<dbReference type="PRINTS" id="PR00153">
    <property type="entry name" value="CSAPPISMRASE"/>
</dbReference>
<dbReference type="InterPro" id="IPR002130">
    <property type="entry name" value="Cyclophilin-type_PPIase_dom"/>
</dbReference>
<dbReference type="PANTHER" id="PTHR11071">
    <property type="entry name" value="PEPTIDYL-PROLYL CIS-TRANS ISOMERASE"/>
    <property type="match status" value="1"/>
</dbReference>
<dbReference type="GO" id="GO:0016018">
    <property type="term" value="F:cyclosporin A binding"/>
    <property type="evidence" value="ECO:0007669"/>
    <property type="project" value="TreeGrafter"/>
</dbReference>
<keyword evidence="8" id="KW-1185">Reference proteome</keyword>
<dbReference type="PIRSF" id="PIRSF001467">
    <property type="entry name" value="Peptidylpro_ismrse"/>
    <property type="match status" value="1"/>
</dbReference>
<feature type="signal peptide" evidence="5">
    <location>
        <begin position="1"/>
        <end position="15"/>
    </location>
</feature>
<keyword evidence="5" id="KW-0732">Signal</keyword>
<dbReference type="PROSITE" id="PS00170">
    <property type="entry name" value="CSA_PPIASE_1"/>
    <property type="match status" value="1"/>
</dbReference>
<evidence type="ECO:0000256" key="1">
    <source>
        <dbReference type="ARBA" id="ARBA00000971"/>
    </source>
</evidence>
<keyword evidence="2 4" id="KW-0697">Rotamase</keyword>
<feature type="chain" id="PRO_5043713456" description="Peptidyl-prolyl cis-trans isomerase" evidence="5">
    <location>
        <begin position="16"/>
        <end position="181"/>
    </location>
</feature>
<feature type="domain" description="PPIase cyclophilin-type" evidence="6">
    <location>
        <begin position="33"/>
        <end position="174"/>
    </location>
</feature>